<keyword evidence="2" id="KW-1185">Reference proteome</keyword>
<organism evidence="1 2">
    <name type="scientific">Clostridium acetireducens DSM 10703</name>
    <dbReference type="NCBI Taxonomy" id="1121290"/>
    <lineage>
        <taxon>Bacteria</taxon>
        <taxon>Bacillati</taxon>
        <taxon>Bacillota</taxon>
        <taxon>Clostridia</taxon>
        <taxon>Eubacteriales</taxon>
        <taxon>Clostridiaceae</taxon>
        <taxon>Clostridium</taxon>
    </lineage>
</organism>
<protein>
    <submittedName>
        <fullName evidence="1">Uncharacterized protein</fullName>
    </submittedName>
</protein>
<reference evidence="1 2" key="1">
    <citation type="submission" date="2016-06" db="EMBL/GenBank/DDBJ databases">
        <title>Genome sequence of Clostridium acetireducens DSM 10703.</title>
        <authorList>
            <person name="Poehlein A."/>
            <person name="Fluechter S."/>
            <person name="Duerre P."/>
            <person name="Daniel R."/>
        </authorList>
    </citation>
    <scope>NUCLEOTIDE SEQUENCE [LARGE SCALE GENOMIC DNA]</scope>
    <source>
        <strain evidence="1 2">DSM 10703</strain>
    </source>
</reference>
<dbReference type="STRING" id="1121290.CLAOCE_18840"/>
<dbReference type="RefSeq" id="WP_070110849.1">
    <property type="nucleotide sequence ID" value="NZ_LZFO01000032.1"/>
</dbReference>
<dbReference type="EMBL" id="LZFO01000032">
    <property type="protein sequence ID" value="OFI05266.1"/>
    <property type="molecule type" value="Genomic_DNA"/>
</dbReference>
<dbReference type="AlphaFoldDB" id="A0A1E8EX88"/>
<gene>
    <name evidence="1" type="ORF">CLOACE_18840</name>
</gene>
<evidence type="ECO:0000313" key="1">
    <source>
        <dbReference type="EMBL" id="OFI05266.1"/>
    </source>
</evidence>
<comment type="caution">
    <text evidence="1">The sequence shown here is derived from an EMBL/GenBank/DDBJ whole genome shotgun (WGS) entry which is preliminary data.</text>
</comment>
<evidence type="ECO:0000313" key="2">
    <source>
        <dbReference type="Proteomes" id="UP000175744"/>
    </source>
</evidence>
<dbReference type="Proteomes" id="UP000175744">
    <property type="component" value="Unassembled WGS sequence"/>
</dbReference>
<proteinExistence type="predicted"/>
<name>A0A1E8EX88_9CLOT</name>
<dbReference type="OrthoDB" id="1909423at2"/>
<sequence>MAIDLKKILKTNAKKKEFFVKWFVDGDKTKEDYNKNCKKNSEVEYNTAMEKWLLEEDVQEAIKIYMKKQRNIKMLEIYDSMYNKALSGDVKSAEWVEKFYKSDFFGDDSDEIDDFLTGINIPSLGGGKNGNK</sequence>
<accession>A0A1E8EX88</accession>